<dbReference type="Proteomes" id="UP000176997">
    <property type="component" value="Unassembled WGS sequence"/>
</dbReference>
<dbReference type="STRING" id="1802723.A2675_03260"/>
<sequence>MANETLRPLLLDGWKSREVRVTEKMITAYKDEEQQHLHCRYCLRVLEVGTTVIKITIPARRNRLSGDVFFCQVSCERKEYLKLTRQSLSMEPFDTYDVLEATTLHEAGFF</sequence>
<gene>
    <name evidence="1" type="ORF">A2675_03260</name>
</gene>
<evidence type="ECO:0000313" key="2">
    <source>
        <dbReference type="Proteomes" id="UP000176997"/>
    </source>
</evidence>
<proteinExistence type="predicted"/>
<name>A0A1G2S8Q1_9BACT</name>
<organism evidence="1 2">
    <name type="scientific">Candidatus Yonathbacteria bacterium RIFCSPHIGHO2_01_FULL_51_10</name>
    <dbReference type="NCBI Taxonomy" id="1802723"/>
    <lineage>
        <taxon>Bacteria</taxon>
        <taxon>Candidatus Yonathiibacteriota</taxon>
    </lineage>
</organism>
<dbReference type="EMBL" id="MHUS01000010">
    <property type="protein sequence ID" value="OHA81465.1"/>
    <property type="molecule type" value="Genomic_DNA"/>
</dbReference>
<comment type="caution">
    <text evidence="1">The sequence shown here is derived from an EMBL/GenBank/DDBJ whole genome shotgun (WGS) entry which is preliminary data.</text>
</comment>
<accession>A0A1G2S8Q1</accession>
<reference evidence="1 2" key="1">
    <citation type="journal article" date="2016" name="Nat. Commun.">
        <title>Thousands of microbial genomes shed light on interconnected biogeochemical processes in an aquifer system.</title>
        <authorList>
            <person name="Anantharaman K."/>
            <person name="Brown C.T."/>
            <person name="Hug L.A."/>
            <person name="Sharon I."/>
            <person name="Castelle C.J."/>
            <person name="Probst A.J."/>
            <person name="Thomas B.C."/>
            <person name="Singh A."/>
            <person name="Wilkins M.J."/>
            <person name="Karaoz U."/>
            <person name="Brodie E.L."/>
            <person name="Williams K.H."/>
            <person name="Hubbard S.S."/>
            <person name="Banfield J.F."/>
        </authorList>
    </citation>
    <scope>NUCLEOTIDE SEQUENCE [LARGE SCALE GENOMIC DNA]</scope>
</reference>
<protein>
    <submittedName>
        <fullName evidence="1">Uncharacterized protein</fullName>
    </submittedName>
</protein>
<evidence type="ECO:0000313" key="1">
    <source>
        <dbReference type="EMBL" id="OHA81465.1"/>
    </source>
</evidence>
<dbReference type="AlphaFoldDB" id="A0A1G2S8Q1"/>